<protein>
    <submittedName>
        <fullName evidence="1">Uncharacterized protein</fullName>
    </submittedName>
</protein>
<proteinExistence type="predicted"/>
<dbReference type="AlphaFoldDB" id="A0A2A6BFS9"/>
<dbReference type="EnsemblMetazoa" id="PPA44404.1">
    <property type="protein sequence ID" value="PPA44404.1"/>
    <property type="gene ID" value="WBGene00282773"/>
</dbReference>
<gene>
    <name evidence="1" type="primary">WBGene00282773</name>
</gene>
<name>A0A2A6BFS9_PRIPA</name>
<sequence length="61" mass="7064">MQLTFTALLKKSKLNDDEYGEIGNQHGCTDQQIQHRVIKPIDDRSRILVIMGVRVGVHRYQ</sequence>
<keyword evidence="2" id="KW-1185">Reference proteome</keyword>
<evidence type="ECO:0000313" key="1">
    <source>
        <dbReference type="EnsemblMetazoa" id="PPA44404.1"/>
    </source>
</evidence>
<accession>A0A8R1Z5Y1</accession>
<accession>A0A2A6BFS9</accession>
<dbReference type="Proteomes" id="UP000005239">
    <property type="component" value="Unassembled WGS sequence"/>
</dbReference>
<organism evidence="1 2">
    <name type="scientific">Pristionchus pacificus</name>
    <name type="common">Parasitic nematode worm</name>
    <dbReference type="NCBI Taxonomy" id="54126"/>
    <lineage>
        <taxon>Eukaryota</taxon>
        <taxon>Metazoa</taxon>
        <taxon>Ecdysozoa</taxon>
        <taxon>Nematoda</taxon>
        <taxon>Chromadorea</taxon>
        <taxon>Rhabditida</taxon>
        <taxon>Rhabditina</taxon>
        <taxon>Diplogasteromorpha</taxon>
        <taxon>Diplogasteroidea</taxon>
        <taxon>Neodiplogasteridae</taxon>
        <taxon>Pristionchus</taxon>
    </lineage>
</organism>
<reference evidence="1" key="2">
    <citation type="submission" date="2022-06" db="UniProtKB">
        <authorList>
            <consortium name="EnsemblMetazoa"/>
        </authorList>
    </citation>
    <scope>IDENTIFICATION</scope>
    <source>
        <strain evidence="1">PS312</strain>
    </source>
</reference>
<evidence type="ECO:0000313" key="2">
    <source>
        <dbReference type="Proteomes" id="UP000005239"/>
    </source>
</evidence>
<reference evidence="2" key="1">
    <citation type="journal article" date="2008" name="Nat. Genet.">
        <title>The Pristionchus pacificus genome provides a unique perspective on nematode lifestyle and parasitism.</title>
        <authorList>
            <person name="Dieterich C."/>
            <person name="Clifton S.W."/>
            <person name="Schuster L.N."/>
            <person name="Chinwalla A."/>
            <person name="Delehaunty K."/>
            <person name="Dinkelacker I."/>
            <person name="Fulton L."/>
            <person name="Fulton R."/>
            <person name="Godfrey J."/>
            <person name="Minx P."/>
            <person name="Mitreva M."/>
            <person name="Roeseler W."/>
            <person name="Tian H."/>
            <person name="Witte H."/>
            <person name="Yang S.P."/>
            <person name="Wilson R.K."/>
            <person name="Sommer R.J."/>
        </authorList>
    </citation>
    <scope>NUCLEOTIDE SEQUENCE [LARGE SCALE GENOMIC DNA]</scope>
    <source>
        <strain evidence="2">PS312</strain>
    </source>
</reference>